<evidence type="ECO:0000313" key="2">
    <source>
        <dbReference type="EMBL" id="QTX10197.1"/>
    </source>
</evidence>
<accession>A0A8B0SKA2</accession>
<protein>
    <submittedName>
        <fullName evidence="2">Uncharacterized protein</fullName>
    </submittedName>
</protein>
<sequence length="67" mass="7480">MRIDGDLKLWVKVLLTLHEVSDESGDHLCVQIALPLVGIADDVNKPHLLEVDITAQGSKDMVAYRHF</sequence>
<proteinExistence type="predicted"/>
<dbReference type="Proteomes" id="UP000664466">
    <property type="component" value="Unassembled WGS sequence"/>
</dbReference>
<evidence type="ECO:0000313" key="3">
    <source>
        <dbReference type="Proteomes" id="UP000664466"/>
    </source>
</evidence>
<gene>
    <name evidence="2" type="ORF">J1836_016640</name>
    <name evidence="1" type="ORF">J1836_13015</name>
</gene>
<name>A0A8B0SKA2_9GAMM</name>
<keyword evidence="3" id="KW-1185">Reference proteome</keyword>
<reference evidence="1 3" key="1">
    <citation type="submission" date="2021-03" db="EMBL/GenBank/DDBJ databases">
        <title>Draft genome and methylome analysis of Thiotrix fructosivoruns ATCC 49748.</title>
        <authorList>
            <person name="Fomenkov A."/>
            <person name="Grabovich M.Y."/>
            <person name="Roberts R.J."/>
        </authorList>
    </citation>
    <scope>NUCLEOTIDE SEQUENCE [LARGE SCALE GENOMIC DNA]</scope>
    <source>
        <strain evidence="1 3">ATCC 49748</strain>
    </source>
</reference>
<dbReference type="EMBL" id="JAFMPM010000007">
    <property type="protein sequence ID" value="MBO0613827.1"/>
    <property type="molecule type" value="Genomic_DNA"/>
</dbReference>
<dbReference type="AlphaFoldDB" id="A0A8B0SKA2"/>
<evidence type="ECO:0000313" key="1">
    <source>
        <dbReference type="EMBL" id="MBO0613827.1"/>
    </source>
</evidence>
<organism evidence="2">
    <name type="scientific">Thiothrix fructosivorans</name>
    <dbReference type="NCBI Taxonomy" id="111770"/>
    <lineage>
        <taxon>Bacteria</taxon>
        <taxon>Pseudomonadati</taxon>
        <taxon>Pseudomonadota</taxon>
        <taxon>Gammaproteobacteria</taxon>
        <taxon>Thiotrichales</taxon>
        <taxon>Thiotrichaceae</taxon>
        <taxon>Thiothrix</taxon>
    </lineage>
</organism>
<dbReference type="EMBL" id="CP072748">
    <property type="protein sequence ID" value="QTX10197.1"/>
    <property type="molecule type" value="Genomic_DNA"/>
</dbReference>
<reference evidence="2" key="2">
    <citation type="submission" date="2021-04" db="EMBL/GenBank/DDBJ databases">
        <title>Complete Genome and methylome analysis of Thiothrix fructosivorans ATCC 49748.</title>
        <authorList>
            <person name="Fomenkov A."/>
            <person name="Sun L."/>
            <person name="Vincze T."/>
            <person name="Grabovich M.Y."/>
            <person name="Roberts R.J."/>
        </authorList>
    </citation>
    <scope>NUCLEOTIDE SEQUENCE</scope>
    <source>
        <strain evidence="2">ATCC 49748</strain>
    </source>
</reference>